<evidence type="ECO:0000313" key="12">
    <source>
        <dbReference type="Proteomes" id="UP000614996"/>
    </source>
</evidence>
<evidence type="ECO:0000256" key="2">
    <source>
        <dbReference type="ARBA" id="ARBA00004236"/>
    </source>
</evidence>
<evidence type="ECO:0000256" key="7">
    <source>
        <dbReference type="ARBA" id="ARBA00023012"/>
    </source>
</evidence>
<dbReference type="EC" id="2.7.13.3" evidence="3"/>
<dbReference type="Pfam" id="PF00512">
    <property type="entry name" value="HisKA"/>
    <property type="match status" value="1"/>
</dbReference>
<dbReference type="InterPro" id="IPR036890">
    <property type="entry name" value="HATPase_C_sf"/>
</dbReference>
<dbReference type="InterPro" id="IPR004358">
    <property type="entry name" value="Sig_transdc_His_kin-like_C"/>
</dbReference>
<evidence type="ECO:0000256" key="5">
    <source>
        <dbReference type="ARBA" id="ARBA00022679"/>
    </source>
</evidence>
<dbReference type="InterPro" id="IPR003661">
    <property type="entry name" value="HisK_dim/P_dom"/>
</dbReference>
<evidence type="ECO:0000256" key="3">
    <source>
        <dbReference type="ARBA" id="ARBA00012438"/>
    </source>
</evidence>
<dbReference type="CDD" id="cd00075">
    <property type="entry name" value="HATPase"/>
    <property type="match status" value="1"/>
</dbReference>
<gene>
    <name evidence="11" type="ORF">NUM_09550</name>
</gene>
<keyword evidence="4" id="KW-0597">Phosphoprotein</keyword>
<keyword evidence="6 11" id="KW-0418">Kinase</keyword>
<dbReference type="InterPro" id="IPR005467">
    <property type="entry name" value="His_kinase_dom"/>
</dbReference>
<dbReference type="EMBL" id="BOPO01000008">
    <property type="protein sequence ID" value="GIL25701.1"/>
    <property type="molecule type" value="Genomic_DNA"/>
</dbReference>
<feature type="region of interest" description="Disordered" evidence="8">
    <location>
        <begin position="401"/>
        <end position="422"/>
    </location>
</feature>
<feature type="domain" description="Histidine kinase" evidence="10">
    <location>
        <begin position="189"/>
        <end position="403"/>
    </location>
</feature>
<feature type="transmembrane region" description="Helical" evidence="9">
    <location>
        <begin position="20"/>
        <end position="43"/>
    </location>
</feature>
<dbReference type="Gene3D" id="1.10.287.130">
    <property type="match status" value="1"/>
</dbReference>
<dbReference type="PRINTS" id="PR00344">
    <property type="entry name" value="BCTRLSENSOR"/>
</dbReference>
<comment type="subcellular location">
    <subcellularLocation>
        <location evidence="2">Cell membrane</location>
    </subcellularLocation>
</comment>
<dbReference type="PANTHER" id="PTHR43711">
    <property type="entry name" value="TWO-COMPONENT HISTIDINE KINASE"/>
    <property type="match status" value="1"/>
</dbReference>
<evidence type="ECO:0000256" key="9">
    <source>
        <dbReference type="SAM" id="Phobius"/>
    </source>
</evidence>
<dbReference type="InterPro" id="IPR003594">
    <property type="entry name" value="HATPase_dom"/>
</dbReference>
<evidence type="ECO:0000313" key="11">
    <source>
        <dbReference type="EMBL" id="GIL25701.1"/>
    </source>
</evidence>
<sequence>MSRPATPPERRLVARGRWVLTGQFAAVITGVLLLVGVLAWGLMVRGQHADGRRELAASLASASVAHPWPCVWMFARQGDTLRRTPASPAALPVRGDLAAVSARHPVLVREHRVAGVDYLVRTEWHRDAVRQATLDLRYQAEERSRLYLALAVAELCGLLAAVAVGRWLAGRAIRPLAEALDRQQRFVADASHELRTPLTQIHTRAQLLARRLHSGTDPAVAAEEAQRLVDGSRQFGEVLDDLLLAAQFGPGAGDLSAVELGTLARAVAAAEQARLARRSLRLVVDAPDRYPVHGVRPALRRVLNALVDNAIGHTPAGGTVRLALRRDARHVLLTVADTGVGLDAAHADRIFERFARGEHGAGRRYGLGLALVREVVTAHGGRIEATGEPGRGAAFTVRLPVAPEPTDAGDGDRRALAHDAEG</sequence>
<keyword evidence="9" id="KW-0472">Membrane</keyword>
<evidence type="ECO:0000259" key="10">
    <source>
        <dbReference type="PROSITE" id="PS50109"/>
    </source>
</evidence>
<dbReference type="SUPFAM" id="SSF55874">
    <property type="entry name" value="ATPase domain of HSP90 chaperone/DNA topoisomerase II/histidine kinase"/>
    <property type="match status" value="1"/>
</dbReference>
<dbReference type="SUPFAM" id="SSF47384">
    <property type="entry name" value="Homodimeric domain of signal transducing histidine kinase"/>
    <property type="match status" value="1"/>
</dbReference>
<dbReference type="InterPro" id="IPR050736">
    <property type="entry name" value="Sensor_HK_Regulatory"/>
</dbReference>
<dbReference type="GO" id="GO:0005886">
    <property type="term" value="C:plasma membrane"/>
    <property type="evidence" value="ECO:0007669"/>
    <property type="project" value="UniProtKB-SubCell"/>
</dbReference>
<evidence type="ECO:0000256" key="8">
    <source>
        <dbReference type="SAM" id="MobiDB-lite"/>
    </source>
</evidence>
<evidence type="ECO:0000256" key="1">
    <source>
        <dbReference type="ARBA" id="ARBA00000085"/>
    </source>
</evidence>
<dbReference type="PANTHER" id="PTHR43711:SF1">
    <property type="entry name" value="HISTIDINE KINASE 1"/>
    <property type="match status" value="1"/>
</dbReference>
<proteinExistence type="predicted"/>
<feature type="transmembrane region" description="Helical" evidence="9">
    <location>
        <begin position="146"/>
        <end position="169"/>
    </location>
</feature>
<dbReference type="Proteomes" id="UP000614996">
    <property type="component" value="Unassembled WGS sequence"/>
</dbReference>
<name>A0A8J4EIW9_9ACTN</name>
<dbReference type="Pfam" id="PF02518">
    <property type="entry name" value="HATPase_c"/>
    <property type="match status" value="1"/>
</dbReference>
<evidence type="ECO:0000256" key="4">
    <source>
        <dbReference type="ARBA" id="ARBA00022553"/>
    </source>
</evidence>
<reference evidence="12" key="1">
    <citation type="journal article" date="2021" name="Int. J. Syst. Evol. Microbiol.">
        <title>Actinocatenispora comari sp. nov., an endophytic actinomycete isolated from aerial parts of Comarum salesowianum.</title>
        <authorList>
            <person name="Oyunbileg N."/>
            <person name="Iizaka Y."/>
            <person name="Hamada M."/>
            <person name="Davaapurev B.O."/>
            <person name="Fukumoto A."/>
            <person name="Tsetseg B."/>
            <person name="Kato F."/>
            <person name="Tamura T."/>
            <person name="Batkhuu J."/>
            <person name="Anzai Y."/>
        </authorList>
    </citation>
    <scope>NUCLEOTIDE SEQUENCE [LARGE SCALE GENOMIC DNA]</scope>
    <source>
        <strain evidence="12">NUM-2625</strain>
    </source>
</reference>
<comment type="caution">
    <text evidence="11">The sequence shown here is derived from an EMBL/GenBank/DDBJ whole genome shotgun (WGS) entry which is preliminary data.</text>
</comment>
<dbReference type="PROSITE" id="PS50109">
    <property type="entry name" value="HIS_KIN"/>
    <property type="match status" value="1"/>
</dbReference>
<comment type="catalytic activity">
    <reaction evidence="1">
        <text>ATP + protein L-histidine = ADP + protein N-phospho-L-histidine.</text>
        <dbReference type="EC" id="2.7.13.3"/>
    </reaction>
</comment>
<dbReference type="AlphaFoldDB" id="A0A8J4EIW9"/>
<keyword evidence="7" id="KW-0902">Two-component regulatory system</keyword>
<feature type="compositionally biased region" description="Basic and acidic residues" evidence="8">
    <location>
        <begin position="410"/>
        <end position="422"/>
    </location>
</feature>
<keyword evidence="9" id="KW-1133">Transmembrane helix</keyword>
<dbReference type="InterPro" id="IPR036097">
    <property type="entry name" value="HisK_dim/P_sf"/>
</dbReference>
<dbReference type="CDD" id="cd00082">
    <property type="entry name" value="HisKA"/>
    <property type="match status" value="1"/>
</dbReference>
<keyword evidence="12" id="KW-1185">Reference proteome</keyword>
<keyword evidence="5" id="KW-0808">Transferase</keyword>
<dbReference type="Gene3D" id="3.30.565.10">
    <property type="entry name" value="Histidine kinase-like ATPase, C-terminal domain"/>
    <property type="match status" value="1"/>
</dbReference>
<dbReference type="SMART" id="SM00387">
    <property type="entry name" value="HATPase_c"/>
    <property type="match status" value="1"/>
</dbReference>
<organism evidence="11 12">
    <name type="scientific">Actinocatenispora comari</name>
    <dbReference type="NCBI Taxonomy" id="2807577"/>
    <lineage>
        <taxon>Bacteria</taxon>
        <taxon>Bacillati</taxon>
        <taxon>Actinomycetota</taxon>
        <taxon>Actinomycetes</taxon>
        <taxon>Micromonosporales</taxon>
        <taxon>Micromonosporaceae</taxon>
        <taxon>Actinocatenispora</taxon>
    </lineage>
</organism>
<dbReference type="SMART" id="SM00388">
    <property type="entry name" value="HisKA"/>
    <property type="match status" value="1"/>
</dbReference>
<evidence type="ECO:0000256" key="6">
    <source>
        <dbReference type="ARBA" id="ARBA00022777"/>
    </source>
</evidence>
<accession>A0A8J4EIW9</accession>
<dbReference type="GO" id="GO:0000155">
    <property type="term" value="F:phosphorelay sensor kinase activity"/>
    <property type="evidence" value="ECO:0007669"/>
    <property type="project" value="InterPro"/>
</dbReference>
<keyword evidence="9" id="KW-0812">Transmembrane</keyword>
<dbReference type="RefSeq" id="WP_207123305.1">
    <property type="nucleotide sequence ID" value="NZ_BOPO01000008.1"/>
</dbReference>
<protein>
    <recommendedName>
        <fullName evidence="3">histidine kinase</fullName>
        <ecNumber evidence="3">2.7.13.3</ecNumber>
    </recommendedName>
</protein>